<evidence type="ECO:0000256" key="1">
    <source>
        <dbReference type="SAM" id="Phobius"/>
    </source>
</evidence>
<organism evidence="4 5">
    <name type="scientific">Scleromatobacter humisilvae</name>
    <dbReference type="NCBI Taxonomy" id="2897159"/>
    <lineage>
        <taxon>Bacteria</taxon>
        <taxon>Pseudomonadati</taxon>
        <taxon>Pseudomonadota</taxon>
        <taxon>Betaproteobacteria</taxon>
        <taxon>Burkholderiales</taxon>
        <taxon>Sphaerotilaceae</taxon>
        <taxon>Scleromatobacter</taxon>
    </lineage>
</organism>
<dbReference type="InterPro" id="IPR013424">
    <property type="entry name" value="Ice-binding_C"/>
</dbReference>
<dbReference type="Gene3D" id="2.60.120.260">
    <property type="entry name" value="Galactose-binding domain-like"/>
    <property type="match status" value="1"/>
</dbReference>
<gene>
    <name evidence="4" type="ORF">LPC04_15445</name>
</gene>
<dbReference type="RefSeq" id="WP_275683138.1">
    <property type="nucleotide sequence ID" value="NZ_JAJLJH010000003.1"/>
</dbReference>
<dbReference type="Pfam" id="PF07589">
    <property type="entry name" value="PEP-CTERM"/>
    <property type="match status" value="1"/>
</dbReference>
<keyword evidence="5" id="KW-1185">Reference proteome</keyword>
<keyword evidence="2" id="KW-0732">Signal</keyword>
<protein>
    <submittedName>
        <fullName evidence="4">PEP-CTERM sorting domain-containing protein</fullName>
    </submittedName>
</protein>
<keyword evidence="1" id="KW-1133">Transmembrane helix</keyword>
<dbReference type="EMBL" id="JAJLJH010000003">
    <property type="protein sequence ID" value="MCK9687106.1"/>
    <property type="molecule type" value="Genomic_DNA"/>
</dbReference>
<name>A0A9X2C110_9BURK</name>
<feature type="domain" description="Ice-binding protein C-terminal" evidence="3">
    <location>
        <begin position="183"/>
        <end position="207"/>
    </location>
</feature>
<feature type="signal peptide" evidence="2">
    <location>
        <begin position="1"/>
        <end position="19"/>
    </location>
</feature>
<reference evidence="4" key="1">
    <citation type="submission" date="2021-11" db="EMBL/GenBank/DDBJ databases">
        <title>BS-T2-15 a new species belonging to the Comamonadaceae family isolated from the soil of a French oak forest.</title>
        <authorList>
            <person name="Mieszkin S."/>
            <person name="Alain K."/>
        </authorList>
    </citation>
    <scope>NUCLEOTIDE SEQUENCE</scope>
    <source>
        <strain evidence="4">BS-T2-15</strain>
    </source>
</reference>
<keyword evidence="1" id="KW-0472">Membrane</keyword>
<feature type="transmembrane region" description="Helical" evidence="1">
    <location>
        <begin position="187"/>
        <end position="204"/>
    </location>
</feature>
<evidence type="ECO:0000259" key="3">
    <source>
        <dbReference type="Pfam" id="PF07589"/>
    </source>
</evidence>
<evidence type="ECO:0000256" key="2">
    <source>
        <dbReference type="SAM" id="SignalP"/>
    </source>
</evidence>
<evidence type="ECO:0000313" key="4">
    <source>
        <dbReference type="EMBL" id="MCK9687106.1"/>
    </source>
</evidence>
<dbReference type="NCBIfam" id="TIGR02595">
    <property type="entry name" value="PEP_CTERM"/>
    <property type="match status" value="1"/>
</dbReference>
<proteinExistence type="predicted"/>
<accession>A0A9X2C110</accession>
<dbReference type="AlphaFoldDB" id="A0A9X2C110"/>
<feature type="chain" id="PRO_5040972302" evidence="2">
    <location>
        <begin position="20"/>
        <end position="210"/>
    </location>
</feature>
<dbReference type="Proteomes" id="UP001139353">
    <property type="component" value="Unassembled WGS sequence"/>
</dbReference>
<comment type="caution">
    <text evidence="4">The sequence shown here is derived from an EMBL/GenBank/DDBJ whole genome shotgun (WGS) entry which is preliminary data.</text>
</comment>
<sequence length="210" mass="21537">MKKIITLAALAAVSATASAAGNLLVDGSFESIAQPAGTWNTYTSVPGWVVTKANGTATSTGLEIRDNIAGTAENGHNFVELDGYENDKITQSFATTIGKDYEISFWFADRAGVAPGSLGFLATVVSGSGVSATGFGAVGDNGAAWHLITMDFTAESASSVFSIKATGTSDGYGTSFDNFQAVAVPEPASLGLFAAGMAVLGFTARRRRVQ</sequence>
<evidence type="ECO:0000313" key="5">
    <source>
        <dbReference type="Proteomes" id="UP001139353"/>
    </source>
</evidence>
<keyword evidence="1" id="KW-0812">Transmembrane</keyword>